<dbReference type="VEuPathDB" id="FungiDB:PGTG_04177"/>
<feature type="compositionally biased region" description="Polar residues" evidence="1">
    <location>
        <begin position="244"/>
        <end position="259"/>
    </location>
</feature>
<keyword evidence="2" id="KW-0812">Transmembrane</keyword>
<reference key="1">
    <citation type="submission" date="2007-01" db="EMBL/GenBank/DDBJ databases">
        <title>The Genome Sequence of Puccinia graminis f. sp. tritici Strain CRL 75-36-700-3.</title>
        <authorList>
            <consortium name="The Broad Institute Genome Sequencing Platform"/>
            <person name="Birren B."/>
            <person name="Lander E."/>
            <person name="Galagan J."/>
            <person name="Nusbaum C."/>
            <person name="Devon K."/>
            <person name="Cuomo C."/>
            <person name="Jaffe D."/>
            <person name="Butler J."/>
            <person name="Alvarez P."/>
            <person name="Gnerre S."/>
            <person name="Grabherr M."/>
            <person name="Mauceli E."/>
            <person name="Brockman W."/>
            <person name="Young S."/>
            <person name="LaButti K."/>
            <person name="Sykes S."/>
            <person name="DeCaprio D."/>
            <person name="Crawford M."/>
            <person name="Koehrsen M."/>
            <person name="Engels R."/>
            <person name="Montgomery P."/>
            <person name="Pearson M."/>
            <person name="Howarth C."/>
            <person name="Larson L."/>
            <person name="White J."/>
            <person name="Zeng Q."/>
            <person name="Kodira C."/>
            <person name="Yandava C."/>
            <person name="Alvarado L."/>
            <person name="O'Leary S."/>
            <person name="Szabo L."/>
            <person name="Dean R."/>
            <person name="Schein J."/>
        </authorList>
    </citation>
    <scope>NUCLEOTIDE SEQUENCE</scope>
    <source>
        <strain>CRL 75-36-700-3</strain>
    </source>
</reference>
<dbReference type="InParanoid" id="E3K1P6"/>
<keyword evidence="3" id="KW-0732">Signal</keyword>
<keyword evidence="2" id="KW-0472">Membrane</keyword>
<dbReference type="EMBL" id="DS178269">
    <property type="protein sequence ID" value="EFP78221.2"/>
    <property type="molecule type" value="Genomic_DNA"/>
</dbReference>
<dbReference type="RefSeq" id="XP_003322640.2">
    <property type="nucleotide sequence ID" value="XM_003322592.2"/>
</dbReference>
<accession>E3K1P6</accession>
<feature type="transmembrane region" description="Helical" evidence="2">
    <location>
        <begin position="149"/>
        <end position="174"/>
    </location>
</feature>
<gene>
    <name evidence="5" type="ORF">PGTG_04177</name>
</gene>
<feature type="region of interest" description="Disordered" evidence="1">
    <location>
        <begin position="236"/>
        <end position="276"/>
    </location>
</feature>
<evidence type="ECO:0000256" key="2">
    <source>
        <dbReference type="SAM" id="Phobius"/>
    </source>
</evidence>
<dbReference type="AlphaFoldDB" id="E3K1P6"/>
<organism evidence="5 6">
    <name type="scientific">Puccinia graminis f. sp. tritici (strain CRL 75-36-700-3 / race SCCL)</name>
    <name type="common">Black stem rust fungus</name>
    <dbReference type="NCBI Taxonomy" id="418459"/>
    <lineage>
        <taxon>Eukaryota</taxon>
        <taxon>Fungi</taxon>
        <taxon>Dikarya</taxon>
        <taxon>Basidiomycota</taxon>
        <taxon>Pucciniomycotina</taxon>
        <taxon>Pucciniomycetes</taxon>
        <taxon>Pucciniales</taxon>
        <taxon>Pucciniaceae</taxon>
        <taxon>Puccinia</taxon>
    </lineage>
</organism>
<evidence type="ECO:0000256" key="3">
    <source>
        <dbReference type="SAM" id="SignalP"/>
    </source>
</evidence>
<dbReference type="GeneID" id="10542013"/>
<keyword evidence="6" id="KW-1185">Reference proteome</keyword>
<evidence type="ECO:0000259" key="4">
    <source>
        <dbReference type="Pfam" id="PF25278"/>
    </source>
</evidence>
<dbReference type="Pfam" id="PF25278">
    <property type="entry name" value="DUF7872"/>
    <property type="match status" value="1"/>
</dbReference>
<evidence type="ECO:0000313" key="6">
    <source>
        <dbReference type="Proteomes" id="UP000008783"/>
    </source>
</evidence>
<protein>
    <recommendedName>
        <fullName evidence="4">DUF7872 domain-containing protein</fullName>
    </recommendedName>
</protein>
<dbReference type="PANTHER" id="PTHR33339:SF1">
    <property type="entry name" value="LYSM DOMAIN-CONTAINING PROTEIN"/>
    <property type="match status" value="1"/>
</dbReference>
<feature type="chain" id="PRO_5003173467" description="DUF7872 domain-containing protein" evidence="3">
    <location>
        <begin position="29"/>
        <end position="522"/>
    </location>
</feature>
<dbReference type="PANTHER" id="PTHR33339">
    <property type="entry name" value="LYSM DOMAIN-CONTAINING PROTEIN"/>
    <property type="match status" value="1"/>
</dbReference>
<sequence length="522" mass="56663">MRYHTCLTVASSTLIISGLLVLAGPLQPRNLPAPPPAPPEDQCPKDIPLTPETWKKFEMDEFIAGMEGADKMTYIDFARKDSAHNDNIPFQLCNPVAGKNWLVLVAIQHWNTYLNVLYQGVANAVTIVRDASAEMITDFIPDTVMDKSIYGWAIATLVIGVLGGFSGALTPLLITKPVAQAAGEYGTATSIGSAAASNFQKTQEMQIAGDVVGVYRARSAHDAAIVSKAFEEAAKKAKPLPPMKQTTSSKSLAISSAPKTTAADHKKRSIMDENHANSVNKSPILYNIRPSTYPSQPKTLQKRGGPPPSAYAYQRWAEIDTHLAALQNRLQKDIAAVSHAGLTEPIYNNNGLAKNLLGGSMFEKFPTQIDEEEKNKAFAKITALNEIFKAQNMFITLGCDGCGDVGPGGAWPQDKFLSYCTPDGSMRNIIRAEGIHARNEVRNAQLLQSKYGFTTEYLTTRAINCQNKYGFYTLGKAPEPTNVDSDCAFSIPVCDCSIHVVHKKRKKGKGTVRACRAAGVPI</sequence>
<evidence type="ECO:0000256" key="1">
    <source>
        <dbReference type="SAM" id="MobiDB-lite"/>
    </source>
</evidence>
<dbReference type="KEGG" id="pgr:PGTG_04177"/>
<keyword evidence="2" id="KW-1133">Transmembrane helix</keyword>
<dbReference type="Proteomes" id="UP000008783">
    <property type="component" value="Unassembled WGS sequence"/>
</dbReference>
<proteinExistence type="predicted"/>
<feature type="signal peptide" evidence="3">
    <location>
        <begin position="1"/>
        <end position="28"/>
    </location>
</feature>
<dbReference type="OrthoDB" id="2501761at2759"/>
<reference evidence="6" key="2">
    <citation type="journal article" date="2011" name="Proc. Natl. Acad. Sci. U.S.A.">
        <title>Obligate biotrophy features unraveled by the genomic analysis of rust fungi.</title>
        <authorList>
            <person name="Duplessis S."/>
            <person name="Cuomo C.A."/>
            <person name="Lin Y.-C."/>
            <person name="Aerts A."/>
            <person name="Tisserant E."/>
            <person name="Veneault-Fourrey C."/>
            <person name="Joly D.L."/>
            <person name="Hacquard S."/>
            <person name="Amselem J."/>
            <person name="Cantarel B.L."/>
            <person name="Chiu R."/>
            <person name="Coutinho P.M."/>
            <person name="Feau N."/>
            <person name="Field M."/>
            <person name="Frey P."/>
            <person name="Gelhaye E."/>
            <person name="Goldberg J."/>
            <person name="Grabherr M.G."/>
            <person name="Kodira C.D."/>
            <person name="Kohler A."/>
            <person name="Kuees U."/>
            <person name="Lindquist E.A."/>
            <person name="Lucas S.M."/>
            <person name="Mago R."/>
            <person name="Mauceli E."/>
            <person name="Morin E."/>
            <person name="Murat C."/>
            <person name="Pangilinan J.L."/>
            <person name="Park R."/>
            <person name="Pearson M."/>
            <person name="Quesneville H."/>
            <person name="Rouhier N."/>
            <person name="Sakthikumar S."/>
            <person name="Salamov A.A."/>
            <person name="Schmutz J."/>
            <person name="Selles B."/>
            <person name="Shapiro H."/>
            <person name="Tanguay P."/>
            <person name="Tuskan G.A."/>
            <person name="Henrissat B."/>
            <person name="Van de Peer Y."/>
            <person name="Rouze P."/>
            <person name="Ellis J.G."/>
            <person name="Dodds P.N."/>
            <person name="Schein J.E."/>
            <person name="Zhong S."/>
            <person name="Hamelin R.C."/>
            <person name="Grigoriev I.V."/>
            <person name="Szabo L.J."/>
            <person name="Martin F."/>
        </authorList>
    </citation>
    <scope>NUCLEOTIDE SEQUENCE [LARGE SCALE GENOMIC DNA]</scope>
    <source>
        <strain evidence="6">CRL 75-36-700-3 / race SCCL</strain>
    </source>
</reference>
<dbReference type="InterPro" id="IPR057194">
    <property type="entry name" value="DUF7872"/>
</dbReference>
<dbReference type="HOGENOM" id="CLU_030195_3_0_1"/>
<evidence type="ECO:0000313" key="5">
    <source>
        <dbReference type="EMBL" id="EFP78221.2"/>
    </source>
</evidence>
<feature type="domain" description="DUF7872" evidence="4">
    <location>
        <begin position="307"/>
        <end position="522"/>
    </location>
</feature>
<name>E3K1P6_PUCGT</name>